<feature type="transmembrane region" description="Helical" evidence="5">
    <location>
        <begin position="232"/>
        <end position="254"/>
    </location>
</feature>
<feature type="domain" description="O-antigen ligase-related" evidence="6">
    <location>
        <begin position="193"/>
        <end position="331"/>
    </location>
</feature>
<evidence type="ECO:0000256" key="3">
    <source>
        <dbReference type="ARBA" id="ARBA00022989"/>
    </source>
</evidence>
<gene>
    <name evidence="7" type="ORF">UFOPK3954_00041</name>
</gene>
<reference evidence="7" key="1">
    <citation type="submission" date="2020-05" db="EMBL/GenBank/DDBJ databases">
        <authorList>
            <person name="Chiriac C."/>
            <person name="Salcher M."/>
            <person name="Ghai R."/>
            <person name="Kavagutti S V."/>
        </authorList>
    </citation>
    <scope>NUCLEOTIDE SEQUENCE</scope>
</reference>
<feature type="transmembrane region" description="Helical" evidence="5">
    <location>
        <begin position="163"/>
        <end position="183"/>
    </location>
</feature>
<organism evidence="7">
    <name type="scientific">freshwater metagenome</name>
    <dbReference type="NCBI Taxonomy" id="449393"/>
    <lineage>
        <taxon>unclassified sequences</taxon>
        <taxon>metagenomes</taxon>
        <taxon>ecological metagenomes</taxon>
    </lineage>
</organism>
<sequence>MSRAILLMLPVVLLVAHLFPQAALLASIPAAAFGNVLMVPWLSLNAYALVVAVAGLGVVTRRWKLIMPFHGVVILLATTVVVSAFTNDAIVGGLSVRPSALYTAMGLSMMIAASLIRPRIDQVLLAIACTGALVGVTVLAGWFRQGDTPAEGQIQRVYALGLNPNYLGLLVAFGSIAGVAVGLERRQGRFVLLALPCLLAMPSLKSRTALLLVGVGFLWMLLRHSQRRLRDVIAVGLVFALVSIMYASLGTLVYRAVLGRRATVSLSSTDQFRRDVARFAFEQGLRHPVAGVGFGQFSELAGTRFAIAYPSAHNDFLRYFAELGGFGLGLLLTLIVLIARAARSAGAPRVATPMLAIMIVPMLLAETLSSLPTLMGPVILAGAVVGAARRKHGPGTNAIGSRPPSWNE</sequence>
<dbReference type="AlphaFoldDB" id="A0A6J7M0G0"/>
<name>A0A6J7M0G0_9ZZZZ</name>
<feature type="transmembrane region" description="Helical" evidence="5">
    <location>
        <begin position="319"/>
        <end position="342"/>
    </location>
</feature>
<dbReference type="PANTHER" id="PTHR37422:SF13">
    <property type="entry name" value="LIPOPOLYSACCHARIDE BIOSYNTHESIS PROTEIN PA4999-RELATED"/>
    <property type="match status" value="1"/>
</dbReference>
<keyword evidence="4 5" id="KW-0472">Membrane</keyword>
<proteinExistence type="predicted"/>
<evidence type="ECO:0000256" key="1">
    <source>
        <dbReference type="ARBA" id="ARBA00004141"/>
    </source>
</evidence>
<feature type="transmembrane region" description="Helical" evidence="5">
    <location>
        <begin position="66"/>
        <end position="87"/>
    </location>
</feature>
<evidence type="ECO:0000256" key="5">
    <source>
        <dbReference type="SAM" id="Phobius"/>
    </source>
</evidence>
<evidence type="ECO:0000256" key="4">
    <source>
        <dbReference type="ARBA" id="ARBA00023136"/>
    </source>
</evidence>
<keyword evidence="2 5" id="KW-0812">Transmembrane</keyword>
<comment type="subcellular location">
    <subcellularLocation>
        <location evidence="1">Membrane</location>
        <topology evidence="1">Multi-pass membrane protein</topology>
    </subcellularLocation>
</comment>
<dbReference type="GO" id="GO:0016020">
    <property type="term" value="C:membrane"/>
    <property type="evidence" value="ECO:0007669"/>
    <property type="project" value="UniProtKB-SubCell"/>
</dbReference>
<dbReference type="Pfam" id="PF04932">
    <property type="entry name" value="Wzy_C"/>
    <property type="match status" value="1"/>
</dbReference>
<dbReference type="InterPro" id="IPR007016">
    <property type="entry name" value="O-antigen_ligase-rel_domated"/>
</dbReference>
<evidence type="ECO:0000256" key="2">
    <source>
        <dbReference type="ARBA" id="ARBA00022692"/>
    </source>
</evidence>
<accession>A0A6J7M0G0</accession>
<feature type="transmembrane region" description="Helical" evidence="5">
    <location>
        <begin position="99"/>
        <end position="116"/>
    </location>
</feature>
<dbReference type="PANTHER" id="PTHR37422">
    <property type="entry name" value="TEICHURONIC ACID BIOSYNTHESIS PROTEIN TUAE"/>
    <property type="match status" value="1"/>
</dbReference>
<feature type="transmembrane region" description="Helical" evidence="5">
    <location>
        <begin position="354"/>
        <end position="385"/>
    </location>
</feature>
<dbReference type="EMBL" id="CAFBON010000002">
    <property type="protein sequence ID" value="CAB4973042.1"/>
    <property type="molecule type" value="Genomic_DNA"/>
</dbReference>
<feature type="transmembrane region" description="Helical" evidence="5">
    <location>
        <begin position="123"/>
        <end position="143"/>
    </location>
</feature>
<dbReference type="InterPro" id="IPR051533">
    <property type="entry name" value="WaaL-like"/>
</dbReference>
<keyword evidence="3 5" id="KW-1133">Transmembrane helix</keyword>
<evidence type="ECO:0000313" key="7">
    <source>
        <dbReference type="EMBL" id="CAB4973042.1"/>
    </source>
</evidence>
<evidence type="ECO:0000259" key="6">
    <source>
        <dbReference type="Pfam" id="PF04932"/>
    </source>
</evidence>
<protein>
    <submittedName>
        <fullName evidence="7">Unannotated protein</fullName>
    </submittedName>
</protein>
<feature type="transmembrane region" description="Helical" evidence="5">
    <location>
        <begin position="190"/>
        <end position="220"/>
    </location>
</feature>
<feature type="transmembrane region" description="Helical" evidence="5">
    <location>
        <begin position="41"/>
        <end position="59"/>
    </location>
</feature>